<dbReference type="InterPro" id="IPR036291">
    <property type="entry name" value="NAD(P)-bd_dom_sf"/>
</dbReference>
<dbReference type="RefSeq" id="WP_253760235.1">
    <property type="nucleotide sequence ID" value="NZ_JAMZDZ010000001.1"/>
</dbReference>
<dbReference type="PANTHER" id="PTHR32092">
    <property type="entry name" value="6-PHOSPHO-BETA-GLUCOSIDASE-RELATED"/>
    <property type="match status" value="1"/>
</dbReference>
<reference evidence="10" key="1">
    <citation type="journal article" date="2019" name="Int. J. Syst. Evol. Microbiol.">
        <title>The Global Catalogue of Microorganisms (GCM) 10K type strain sequencing project: providing services to taxonomists for standard genome sequencing and annotation.</title>
        <authorList>
            <consortium name="The Broad Institute Genomics Platform"/>
            <consortium name="The Broad Institute Genome Sequencing Center for Infectious Disease"/>
            <person name="Wu L."/>
            <person name="Ma J."/>
        </authorList>
    </citation>
    <scope>NUCLEOTIDE SEQUENCE [LARGE SCALE GENOMIC DNA]</scope>
    <source>
        <strain evidence="10">CGMCC 4.7289</strain>
    </source>
</reference>
<dbReference type="Gene3D" id="3.40.50.720">
    <property type="entry name" value="NAD(P)-binding Rossmann-like Domain"/>
    <property type="match status" value="1"/>
</dbReference>
<dbReference type="SUPFAM" id="SSF51735">
    <property type="entry name" value="NAD(P)-binding Rossmann-fold domains"/>
    <property type="match status" value="1"/>
</dbReference>
<comment type="similarity">
    <text evidence="1 7">Belongs to the glycosyl hydrolase 4 family.</text>
</comment>
<evidence type="ECO:0000256" key="6">
    <source>
        <dbReference type="ARBA" id="ARBA00023295"/>
    </source>
</evidence>
<dbReference type="Pfam" id="PF02056">
    <property type="entry name" value="Glyco_hydro_4"/>
    <property type="match status" value="1"/>
</dbReference>
<dbReference type="InterPro" id="IPR001088">
    <property type="entry name" value="Glyco_hydro_4"/>
</dbReference>
<evidence type="ECO:0000256" key="2">
    <source>
        <dbReference type="ARBA" id="ARBA00022723"/>
    </source>
</evidence>
<feature type="domain" description="Glycosyl hydrolase family 4 C-terminal" evidence="8">
    <location>
        <begin position="189"/>
        <end position="391"/>
    </location>
</feature>
<dbReference type="EMBL" id="JBHSAY010000033">
    <property type="protein sequence ID" value="MFC4136582.1"/>
    <property type="molecule type" value="Genomic_DNA"/>
</dbReference>
<evidence type="ECO:0000256" key="4">
    <source>
        <dbReference type="ARBA" id="ARBA00023027"/>
    </source>
</evidence>
<dbReference type="GO" id="GO:0008706">
    <property type="term" value="F:6-phospho-beta-glucosidase activity"/>
    <property type="evidence" value="ECO:0007669"/>
    <property type="project" value="UniProtKB-EC"/>
</dbReference>
<keyword evidence="5" id="KW-0464">Manganese</keyword>
<dbReference type="InterPro" id="IPR015955">
    <property type="entry name" value="Lactate_DH/Glyco_Ohase_4_C"/>
</dbReference>
<keyword evidence="6 7" id="KW-0326">Glycosidase</keyword>
<accession>A0ABV8LZS4</accession>
<keyword evidence="3 7" id="KW-0378">Hydrolase</keyword>
<sequence length="417" mass="44718">MKIAVVGGGSTYTPELVDGVARIGLPVTELALIDPAADRLGVVGAFAARIFAHLGHPGRVTWTSDPVAGLSDADAVLIQLRVGGQAARTSDETFPLECGCVGQETTGAGGLAKALRTVPVVLDIAEQARRLARPHAWIVNFTNPVGIMTRALLDAGHRAVGLCNVAIGVQRRIAAHYAVDPETVRLDHFGLNHLTWVRAAHVNGVDVLPEVLDDKLDRLAEDIGFPADLVAAQRAIPSYYLRYFYHHDEEVAAARGTQTRGQAVAEIERDLLAMYADPKLVTKPELLAKRGGAFYSEAALGLLQSLHGVRGFHSVNVRNRGTLPFLPDETVVEVTAPVTPDGPAPEPRGWLEPSQRGLISHVSAYEELAVAAAIQGGRHRVYHALLAHPLVGQHDLAEKLTDRLLAANHAYLNWADA</sequence>
<keyword evidence="2" id="KW-0479">Metal-binding</keyword>
<evidence type="ECO:0000313" key="9">
    <source>
        <dbReference type="EMBL" id="MFC4136582.1"/>
    </source>
</evidence>
<dbReference type="Proteomes" id="UP001595816">
    <property type="component" value="Unassembled WGS sequence"/>
</dbReference>
<dbReference type="PANTHER" id="PTHR32092:SF5">
    <property type="entry name" value="6-PHOSPHO-BETA-GLUCOSIDASE"/>
    <property type="match status" value="1"/>
</dbReference>
<dbReference type="Gene3D" id="3.90.110.10">
    <property type="entry name" value="Lactate dehydrogenase/glycoside hydrolase, family 4, C-terminal"/>
    <property type="match status" value="1"/>
</dbReference>
<comment type="caution">
    <text evidence="9">The sequence shown here is derived from an EMBL/GenBank/DDBJ whole genome shotgun (WGS) entry which is preliminary data.</text>
</comment>
<dbReference type="EC" id="3.2.1.86" evidence="9"/>
<protein>
    <submittedName>
        <fullName evidence="9">6-phospho-beta-glucosidase</fullName>
        <ecNumber evidence="9">3.2.1.86</ecNumber>
    </submittedName>
</protein>
<evidence type="ECO:0000313" key="10">
    <source>
        <dbReference type="Proteomes" id="UP001595816"/>
    </source>
</evidence>
<evidence type="ECO:0000256" key="1">
    <source>
        <dbReference type="ARBA" id="ARBA00010141"/>
    </source>
</evidence>
<dbReference type="SUPFAM" id="SSF56327">
    <property type="entry name" value="LDH C-terminal domain-like"/>
    <property type="match status" value="1"/>
</dbReference>
<comment type="cofactor">
    <cofactor evidence="7">
        <name>NAD(+)</name>
        <dbReference type="ChEBI" id="CHEBI:57540"/>
    </cofactor>
    <text evidence="7">Binds 1 NAD(+) per subunit.</text>
</comment>
<evidence type="ECO:0000256" key="7">
    <source>
        <dbReference type="RuleBase" id="RU361152"/>
    </source>
</evidence>
<keyword evidence="4 7" id="KW-0520">NAD</keyword>
<gene>
    <name evidence="9" type="ORF">ACFOZ4_38745</name>
</gene>
<organism evidence="9 10">
    <name type="scientific">Hamadaea flava</name>
    <dbReference type="NCBI Taxonomy" id="1742688"/>
    <lineage>
        <taxon>Bacteria</taxon>
        <taxon>Bacillati</taxon>
        <taxon>Actinomycetota</taxon>
        <taxon>Actinomycetes</taxon>
        <taxon>Micromonosporales</taxon>
        <taxon>Micromonosporaceae</taxon>
        <taxon>Hamadaea</taxon>
    </lineage>
</organism>
<evidence type="ECO:0000256" key="5">
    <source>
        <dbReference type="ARBA" id="ARBA00023211"/>
    </source>
</evidence>
<evidence type="ECO:0000256" key="3">
    <source>
        <dbReference type="ARBA" id="ARBA00022801"/>
    </source>
</evidence>
<dbReference type="Pfam" id="PF11975">
    <property type="entry name" value="Glyco_hydro_4C"/>
    <property type="match status" value="1"/>
</dbReference>
<keyword evidence="10" id="KW-1185">Reference proteome</keyword>
<dbReference type="InterPro" id="IPR022616">
    <property type="entry name" value="Glyco_hydro_4_C"/>
</dbReference>
<name>A0ABV8LZS4_9ACTN</name>
<evidence type="ECO:0000259" key="8">
    <source>
        <dbReference type="Pfam" id="PF11975"/>
    </source>
</evidence>
<dbReference type="PRINTS" id="PR00732">
    <property type="entry name" value="GLHYDRLASE4"/>
</dbReference>
<dbReference type="CDD" id="cd05296">
    <property type="entry name" value="GH4_P_beta_glucosidase"/>
    <property type="match status" value="1"/>
</dbReference>
<proteinExistence type="inferred from homology"/>